<dbReference type="Pfam" id="PF12680">
    <property type="entry name" value="SnoaL_2"/>
    <property type="match status" value="1"/>
</dbReference>
<sequence length="141" mass="15399">MELRDLVDQGIDLLLKHDMSGFAGLWAEDGVLEFPFAGPGYPKRVEGRTAITEYLRDYPNLLDIREVVAKTVHETTDPAVVVAEFTVGGVVVATGKPYELSYIAVITVEDGEIRHYRDYWSPLAAAEVLGGVEELTAAFGG</sequence>
<accession>A0A6I8LJP3</accession>
<organism evidence="2 3">
    <name type="scientific">Amycolatopsis camponoti</name>
    <dbReference type="NCBI Taxonomy" id="2606593"/>
    <lineage>
        <taxon>Bacteria</taxon>
        <taxon>Bacillati</taxon>
        <taxon>Actinomycetota</taxon>
        <taxon>Actinomycetes</taxon>
        <taxon>Pseudonocardiales</taxon>
        <taxon>Pseudonocardiaceae</taxon>
        <taxon>Amycolatopsis</taxon>
    </lineage>
</organism>
<reference evidence="2 3" key="1">
    <citation type="submission" date="2019-09" db="EMBL/GenBank/DDBJ databases">
        <authorList>
            <person name="Leyn A S."/>
        </authorList>
    </citation>
    <scope>NUCLEOTIDE SEQUENCE [LARGE SCALE GENOMIC DNA]</scope>
    <source>
        <strain evidence="2">AA231_1</strain>
    </source>
</reference>
<evidence type="ECO:0000313" key="3">
    <source>
        <dbReference type="Proteomes" id="UP000399805"/>
    </source>
</evidence>
<dbReference type="Gene3D" id="3.10.450.50">
    <property type="match status" value="1"/>
</dbReference>
<keyword evidence="3" id="KW-1185">Reference proteome</keyword>
<dbReference type="InterPro" id="IPR037401">
    <property type="entry name" value="SnoaL-like"/>
</dbReference>
<proteinExistence type="predicted"/>
<feature type="domain" description="SnoaL-like" evidence="1">
    <location>
        <begin position="11"/>
        <end position="115"/>
    </location>
</feature>
<name>A0A6I8LJP3_9PSEU</name>
<evidence type="ECO:0000313" key="2">
    <source>
        <dbReference type="EMBL" id="VVJ15856.1"/>
    </source>
</evidence>
<protein>
    <recommendedName>
        <fullName evidence="1">SnoaL-like domain-containing protein</fullName>
    </recommendedName>
</protein>
<dbReference type="SUPFAM" id="SSF54427">
    <property type="entry name" value="NTF2-like"/>
    <property type="match status" value="1"/>
</dbReference>
<dbReference type="InterPro" id="IPR032710">
    <property type="entry name" value="NTF2-like_dom_sf"/>
</dbReference>
<gene>
    <name evidence="2" type="ORF">AA23TX_00877</name>
</gene>
<dbReference type="CDD" id="cd00531">
    <property type="entry name" value="NTF2_like"/>
    <property type="match status" value="1"/>
</dbReference>
<dbReference type="Proteomes" id="UP000399805">
    <property type="component" value="Unassembled WGS sequence"/>
</dbReference>
<dbReference type="EMBL" id="CABVGP010000001">
    <property type="protein sequence ID" value="VVJ15856.1"/>
    <property type="molecule type" value="Genomic_DNA"/>
</dbReference>
<evidence type="ECO:0000259" key="1">
    <source>
        <dbReference type="Pfam" id="PF12680"/>
    </source>
</evidence>
<dbReference type="AlphaFoldDB" id="A0A6I8LJP3"/>